<name>A0ABD2WMA0_9HYME</name>
<evidence type="ECO:0000313" key="7">
    <source>
        <dbReference type="Proteomes" id="UP001627154"/>
    </source>
</evidence>
<evidence type="ECO:0000256" key="2">
    <source>
        <dbReference type="ARBA" id="ARBA00022676"/>
    </source>
</evidence>
<evidence type="ECO:0000256" key="4">
    <source>
        <dbReference type="RuleBase" id="RU003718"/>
    </source>
</evidence>
<feature type="transmembrane region" description="Helical" evidence="5">
    <location>
        <begin position="474"/>
        <end position="500"/>
    </location>
</feature>
<evidence type="ECO:0000256" key="3">
    <source>
        <dbReference type="ARBA" id="ARBA00022679"/>
    </source>
</evidence>
<dbReference type="InterPro" id="IPR002213">
    <property type="entry name" value="UDP_glucos_trans"/>
</dbReference>
<protein>
    <recommendedName>
        <fullName evidence="5">UDP-glucuronosyltransferase</fullName>
        <ecNumber evidence="5">2.4.1.17</ecNumber>
    </recommendedName>
</protein>
<feature type="chain" id="PRO_5044530681" description="UDP-glucuronosyltransferase" evidence="5">
    <location>
        <begin position="22"/>
        <end position="507"/>
    </location>
</feature>
<comment type="caution">
    <text evidence="6">The sequence shown here is derived from an EMBL/GenBank/DDBJ whole genome shotgun (WGS) entry which is preliminary data.</text>
</comment>
<comment type="similarity">
    <text evidence="1 4">Belongs to the UDP-glycosyltransferase family.</text>
</comment>
<dbReference type="Proteomes" id="UP001627154">
    <property type="component" value="Unassembled WGS sequence"/>
</dbReference>
<dbReference type="CDD" id="cd03784">
    <property type="entry name" value="GT1_Gtf-like"/>
    <property type="match status" value="1"/>
</dbReference>
<organism evidence="6 7">
    <name type="scientific">Trichogramma kaykai</name>
    <dbReference type="NCBI Taxonomy" id="54128"/>
    <lineage>
        <taxon>Eukaryota</taxon>
        <taxon>Metazoa</taxon>
        <taxon>Ecdysozoa</taxon>
        <taxon>Arthropoda</taxon>
        <taxon>Hexapoda</taxon>
        <taxon>Insecta</taxon>
        <taxon>Pterygota</taxon>
        <taxon>Neoptera</taxon>
        <taxon>Endopterygota</taxon>
        <taxon>Hymenoptera</taxon>
        <taxon>Apocrita</taxon>
        <taxon>Proctotrupomorpha</taxon>
        <taxon>Chalcidoidea</taxon>
        <taxon>Trichogrammatidae</taxon>
        <taxon>Trichogramma</taxon>
    </lineage>
</organism>
<dbReference type="FunFam" id="3.40.50.2000:FF:000021">
    <property type="entry name" value="UDP-glucuronosyltransferase"/>
    <property type="match status" value="1"/>
</dbReference>
<evidence type="ECO:0000313" key="6">
    <source>
        <dbReference type="EMBL" id="KAL3393582.1"/>
    </source>
</evidence>
<dbReference type="EC" id="2.4.1.17" evidence="5"/>
<dbReference type="GO" id="GO:0016020">
    <property type="term" value="C:membrane"/>
    <property type="evidence" value="ECO:0007669"/>
    <property type="project" value="UniProtKB-SubCell"/>
</dbReference>
<dbReference type="Pfam" id="PF00201">
    <property type="entry name" value="UDPGT"/>
    <property type="match status" value="1"/>
</dbReference>
<evidence type="ECO:0000256" key="1">
    <source>
        <dbReference type="ARBA" id="ARBA00009995"/>
    </source>
</evidence>
<dbReference type="AlphaFoldDB" id="A0ABD2WMA0"/>
<dbReference type="InterPro" id="IPR035595">
    <property type="entry name" value="UDP_glycos_trans_CS"/>
</dbReference>
<dbReference type="PANTHER" id="PTHR48043:SF145">
    <property type="entry name" value="FI06409P-RELATED"/>
    <property type="match status" value="1"/>
</dbReference>
<gene>
    <name evidence="6" type="ORF">TKK_011862</name>
</gene>
<feature type="signal peptide" evidence="5">
    <location>
        <begin position="1"/>
        <end position="21"/>
    </location>
</feature>
<evidence type="ECO:0000256" key="5">
    <source>
        <dbReference type="RuleBase" id="RU362059"/>
    </source>
</evidence>
<keyword evidence="5" id="KW-0812">Transmembrane</keyword>
<reference evidence="6 7" key="1">
    <citation type="journal article" date="2024" name="bioRxiv">
        <title>A reference genome for Trichogramma kaykai: A tiny desert-dwelling parasitoid wasp with competing sex-ratio distorters.</title>
        <authorList>
            <person name="Culotta J."/>
            <person name="Lindsey A.R."/>
        </authorList>
    </citation>
    <scope>NUCLEOTIDE SEQUENCE [LARGE SCALE GENOMIC DNA]</scope>
    <source>
        <strain evidence="6 7">KSX58</strain>
    </source>
</reference>
<keyword evidence="5" id="KW-0732">Signal</keyword>
<keyword evidence="5" id="KW-1133">Transmembrane helix</keyword>
<dbReference type="PROSITE" id="PS00375">
    <property type="entry name" value="UDPGT"/>
    <property type="match status" value="1"/>
</dbReference>
<keyword evidence="5" id="KW-0472">Membrane</keyword>
<keyword evidence="2 4" id="KW-0328">Glycosyltransferase</keyword>
<comment type="catalytic activity">
    <reaction evidence="5">
        <text>glucuronate acceptor + UDP-alpha-D-glucuronate = acceptor beta-D-glucuronoside + UDP + H(+)</text>
        <dbReference type="Rhea" id="RHEA:21032"/>
        <dbReference type="ChEBI" id="CHEBI:15378"/>
        <dbReference type="ChEBI" id="CHEBI:58052"/>
        <dbReference type="ChEBI" id="CHEBI:58223"/>
        <dbReference type="ChEBI" id="CHEBI:132367"/>
        <dbReference type="ChEBI" id="CHEBI:132368"/>
        <dbReference type="EC" id="2.4.1.17"/>
    </reaction>
</comment>
<sequence>MNYITIFLILNCATGLMMCDAYRILGVFPFAAKSHNILFESLMKGLAKRGHQVDVVTHFPLSKPPENYRDIINLNGTMENLVNNFTIEFVNQMAGDIVESIATNYGNRICEFMGLPEMQQLIHGPLPNPPYDVVITEVFGANCYIGLGRFFKVPVVALSSATEYPWIADFTGNDDNLAYVPNAFHVGVEEMSWWERVVNVYGHFKALIQFHHLTDYSQTQSMRKYIDANMPDIREVVRDVSLVLVNSHPILFGVKPLVPSLVQIAGLHVEGNDEVLPRELEKWMNESTSGVVYFTLGSMVLIETLPTDTLKEIYKSFEKLAPMRVLVKIVNETKLPLGLPKNVKVLPWTPQQPLLAHKNMRVFITHGGLGGLIEALYYGVPMIGIPLFSDQFRNVEAFTAKNMMIQIKLREINEKNLDNALNRLINDATFKNNAIYYSKLFRDQPVSPMNNAIFWIEYVIRNGNVLRSPALDFYWWQLALLDIYGPGLIIVLMSLCLVFVGHFYTVL</sequence>
<dbReference type="Gene3D" id="3.40.50.2000">
    <property type="entry name" value="Glycogen Phosphorylase B"/>
    <property type="match status" value="1"/>
</dbReference>
<accession>A0ABD2WMA0</accession>
<keyword evidence="3 4" id="KW-0808">Transferase</keyword>
<dbReference type="GO" id="GO:0015020">
    <property type="term" value="F:glucuronosyltransferase activity"/>
    <property type="evidence" value="ECO:0007669"/>
    <property type="project" value="UniProtKB-EC"/>
</dbReference>
<dbReference type="InterPro" id="IPR050271">
    <property type="entry name" value="UDP-glycosyltransferase"/>
</dbReference>
<keyword evidence="7" id="KW-1185">Reference proteome</keyword>
<comment type="subcellular location">
    <subcellularLocation>
        <location evidence="5">Membrane</location>
        <topology evidence="5">Single-pass membrane protein</topology>
    </subcellularLocation>
</comment>
<proteinExistence type="inferred from homology"/>
<dbReference type="SUPFAM" id="SSF53756">
    <property type="entry name" value="UDP-Glycosyltransferase/glycogen phosphorylase"/>
    <property type="match status" value="1"/>
</dbReference>
<dbReference type="PANTHER" id="PTHR48043">
    <property type="entry name" value="EG:EG0003.4 PROTEIN-RELATED"/>
    <property type="match status" value="1"/>
</dbReference>
<dbReference type="EMBL" id="JBJJXI010000096">
    <property type="protein sequence ID" value="KAL3393582.1"/>
    <property type="molecule type" value="Genomic_DNA"/>
</dbReference>